<gene>
    <name evidence="2" type="ORF">P3W85_40705</name>
</gene>
<dbReference type="RefSeq" id="WP_017228059.1">
    <property type="nucleotide sequence ID" value="NZ_JARJLM010000661.1"/>
</dbReference>
<evidence type="ECO:0000259" key="1">
    <source>
        <dbReference type="SMART" id="SM00834"/>
    </source>
</evidence>
<feature type="domain" description="Putative regulatory protein FmdB zinc ribbon" evidence="1">
    <location>
        <begin position="1"/>
        <end position="41"/>
    </location>
</feature>
<dbReference type="NCBIfam" id="TIGR02605">
    <property type="entry name" value="CxxC_CxxC_SSSS"/>
    <property type="match status" value="1"/>
</dbReference>
<accession>A0ABT6B5H7</accession>
<reference evidence="2 3" key="1">
    <citation type="submission" date="2023-03" db="EMBL/GenBank/DDBJ databases">
        <title>Draft assemblies of triclosan tolerant bacteria isolated from returned activated sludge.</title>
        <authorList>
            <person name="Van Hamelsveld S."/>
        </authorList>
    </citation>
    <scope>NUCLEOTIDE SEQUENCE [LARGE SCALE GENOMIC DNA]</scope>
    <source>
        <strain evidence="2 3">GW210010_S58</strain>
    </source>
</reference>
<dbReference type="SMART" id="SM00834">
    <property type="entry name" value="CxxC_CXXC_SSSS"/>
    <property type="match status" value="1"/>
</dbReference>
<sequence length="108" mass="11320">MPTYDYRCQDCGEFSVMRPIARRDEPCACPGCGKSSERALIAAPALASMPAASRRAHAINERSAAAPRESARSGHGPGCGCCGKVKLAEAPAHTAKGNPAGRPWMISH</sequence>
<dbReference type="Pfam" id="PF09723">
    <property type="entry name" value="Zn_ribbon_8"/>
    <property type="match status" value="1"/>
</dbReference>
<evidence type="ECO:0000313" key="2">
    <source>
        <dbReference type="EMBL" id="MDF3839216.1"/>
    </source>
</evidence>
<comment type="caution">
    <text evidence="2">The sequence shown here is derived from an EMBL/GenBank/DDBJ whole genome shotgun (WGS) entry which is preliminary data.</text>
</comment>
<name>A0ABT6B5H7_9BURK</name>
<keyword evidence="3" id="KW-1185">Reference proteome</keyword>
<dbReference type="InterPro" id="IPR013429">
    <property type="entry name" value="Regulatory_FmdB_Zinc_ribbon"/>
</dbReference>
<protein>
    <submittedName>
        <fullName evidence="2">Zinc ribbon domain-containing protein</fullName>
    </submittedName>
</protein>
<proteinExistence type="predicted"/>
<dbReference type="EMBL" id="JARJLM010000661">
    <property type="protein sequence ID" value="MDF3839216.1"/>
    <property type="molecule type" value="Genomic_DNA"/>
</dbReference>
<dbReference type="Proteomes" id="UP001216674">
    <property type="component" value="Unassembled WGS sequence"/>
</dbReference>
<organism evidence="2 3">
    <name type="scientific">Cupriavidus basilensis</name>
    <dbReference type="NCBI Taxonomy" id="68895"/>
    <lineage>
        <taxon>Bacteria</taxon>
        <taxon>Pseudomonadati</taxon>
        <taxon>Pseudomonadota</taxon>
        <taxon>Betaproteobacteria</taxon>
        <taxon>Burkholderiales</taxon>
        <taxon>Burkholderiaceae</taxon>
        <taxon>Cupriavidus</taxon>
    </lineage>
</organism>
<evidence type="ECO:0000313" key="3">
    <source>
        <dbReference type="Proteomes" id="UP001216674"/>
    </source>
</evidence>